<dbReference type="SUPFAM" id="SSF52540">
    <property type="entry name" value="P-loop containing nucleoside triphosphate hydrolases"/>
    <property type="match status" value="1"/>
</dbReference>
<reference evidence="1" key="1">
    <citation type="submission" date="2018-05" db="EMBL/GenBank/DDBJ databases">
        <authorList>
            <person name="Lanie J.A."/>
            <person name="Ng W.-L."/>
            <person name="Kazmierczak K.M."/>
            <person name="Andrzejewski T.M."/>
            <person name="Davidsen T.M."/>
            <person name="Wayne K.J."/>
            <person name="Tettelin H."/>
            <person name="Glass J.I."/>
            <person name="Rusch D."/>
            <person name="Podicherti R."/>
            <person name="Tsui H.-C.T."/>
            <person name="Winkler M.E."/>
        </authorList>
    </citation>
    <scope>NUCLEOTIDE SEQUENCE</scope>
</reference>
<proteinExistence type="predicted"/>
<organism evidence="1">
    <name type="scientific">marine metagenome</name>
    <dbReference type="NCBI Taxonomy" id="408172"/>
    <lineage>
        <taxon>unclassified sequences</taxon>
        <taxon>metagenomes</taxon>
        <taxon>ecological metagenomes</taxon>
    </lineage>
</organism>
<sequence>MELTTISALADAQGIHDRGFIKALALVAREVTRRNVRTVGISGSQGSGKSTFARMLSELLMTESDQKNTTLSLDDFYKTRVERTQLAATVHPLFLTRGVPGTHDVQLMLDVKNRLLQGAVVEVPVFDKGSDDRR</sequence>
<evidence type="ECO:0008006" key="2">
    <source>
        <dbReference type="Google" id="ProtNLM"/>
    </source>
</evidence>
<dbReference type="InterPro" id="IPR027417">
    <property type="entry name" value="P-loop_NTPase"/>
</dbReference>
<dbReference type="PRINTS" id="PR00988">
    <property type="entry name" value="URIDINKINASE"/>
</dbReference>
<dbReference type="Gene3D" id="3.40.50.300">
    <property type="entry name" value="P-loop containing nucleotide triphosphate hydrolases"/>
    <property type="match status" value="1"/>
</dbReference>
<gene>
    <name evidence="1" type="ORF">METZ01_LOCUS452039</name>
</gene>
<accession>A0A382ZVY7</accession>
<dbReference type="AlphaFoldDB" id="A0A382ZVY7"/>
<feature type="non-terminal residue" evidence="1">
    <location>
        <position position="134"/>
    </location>
</feature>
<protein>
    <recommendedName>
        <fullName evidence="2">Phosphoribulokinase/uridine kinase domain-containing protein</fullName>
    </recommendedName>
</protein>
<dbReference type="EMBL" id="UINC01186793">
    <property type="protein sequence ID" value="SVD99185.1"/>
    <property type="molecule type" value="Genomic_DNA"/>
</dbReference>
<evidence type="ECO:0000313" key="1">
    <source>
        <dbReference type="EMBL" id="SVD99185.1"/>
    </source>
</evidence>
<dbReference type="PANTHER" id="PTHR10285">
    <property type="entry name" value="URIDINE KINASE"/>
    <property type="match status" value="1"/>
</dbReference>
<name>A0A382ZVY7_9ZZZZ</name>